<dbReference type="EMBL" id="CP001727">
    <property type="protein sequence ID" value="ACV58489.1"/>
    <property type="molecule type" value="Genomic_DNA"/>
</dbReference>
<organism evidence="2 3">
    <name type="scientific">Alicyclobacillus acidocaldarius subsp. acidocaldarius (strain ATCC 27009 / DSM 446 / BCRC 14685 / JCM 5260 / KCTC 1825 / NBRC 15652 / NCIMB 11725 / NRRL B-14509 / 104-IA)</name>
    <name type="common">Bacillus acidocaldarius</name>
    <dbReference type="NCBI Taxonomy" id="521098"/>
    <lineage>
        <taxon>Bacteria</taxon>
        <taxon>Bacillati</taxon>
        <taxon>Bacillota</taxon>
        <taxon>Bacilli</taxon>
        <taxon>Bacillales</taxon>
        <taxon>Alicyclobacillaceae</taxon>
        <taxon>Alicyclobacillus</taxon>
    </lineage>
</organism>
<evidence type="ECO:0000313" key="2">
    <source>
        <dbReference type="EMBL" id="ACV58489.1"/>
    </source>
</evidence>
<reference evidence="2 3" key="2">
    <citation type="journal article" date="2010" name="Stand. Genomic Sci.">
        <title>Complete genome sequence of Alicyclobacillus acidocaldarius type strain (104-IA).</title>
        <authorList>
            <person name="Mavromatis K."/>
            <person name="Sikorski J."/>
            <person name="Lapidus A."/>
            <person name="Glavina Del Rio T."/>
            <person name="Copeland A."/>
            <person name="Tice H."/>
            <person name="Cheng J.F."/>
            <person name="Lucas S."/>
            <person name="Chen F."/>
            <person name="Nolan M."/>
            <person name="Bruce D."/>
            <person name="Goodwin L."/>
            <person name="Pitluck S."/>
            <person name="Ivanova N."/>
            <person name="Ovchinnikova G."/>
            <person name="Pati A."/>
            <person name="Chen A."/>
            <person name="Palaniappan K."/>
            <person name="Land M."/>
            <person name="Hauser L."/>
            <person name="Chang Y.J."/>
            <person name="Jeffries C.D."/>
            <person name="Chain P."/>
            <person name="Meincke L."/>
            <person name="Sims D."/>
            <person name="Chertkov O."/>
            <person name="Han C."/>
            <person name="Brettin T."/>
            <person name="Detter J.C."/>
            <person name="Wahrenburg C."/>
            <person name="Rohde M."/>
            <person name="Pukall R."/>
            <person name="Goker M."/>
            <person name="Bristow J."/>
            <person name="Eisen J.A."/>
            <person name="Markowitz V."/>
            <person name="Hugenholtz P."/>
            <person name="Klenk H.P."/>
            <person name="Kyrpides N.C."/>
        </authorList>
    </citation>
    <scope>NUCLEOTIDE SEQUENCE [LARGE SCALE GENOMIC DNA]</scope>
    <source>
        <strain evidence="3">ATCC 27009 / DSM 446 / BCRC 14685 / JCM 5260 / KCTC 1825 / NBRC 15652 / NCIMB 11725 / NRRL B-14509 / 104-IA</strain>
    </source>
</reference>
<dbReference type="AlphaFoldDB" id="C8WWL8"/>
<dbReference type="RefSeq" id="WP_012810804.1">
    <property type="nucleotide sequence ID" value="NC_013205.1"/>
</dbReference>
<dbReference type="KEGG" id="aac:Aaci_1464"/>
<reference evidence="3" key="1">
    <citation type="submission" date="2009-09" db="EMBL/GenBank/DDBJ databases">
        <title>The complete chromosome of Alicyclobacillus acidocaldarius subsp. acidocaldarius DSM 446.</title>
        <authorList>
            <consortium name="US DOE Joint Genome Institute (JGI-PGF)"/>
            <person name="Lucas S."/>
            <person name="Copeland A."/>
            <person name="Lapidus A."/>
            <person name="Glavina del Rio T."/>
            <person name="Dalin E."/>
            <person name="Tice H."/>
            <person name="Bruce D."/>
            <person name="Goodwin L."/>
            <person name="Pitluck S."/>
            <person name="Kyrpides N."/>
            <person name="Mavromatis K."/>
            <person name="Ivanova N."/>
            <person name="Ovchinnikova G."/>
            <person name="Chertkov O."/>
            <person name="Sims D."/>
            <person name="Brettin T."/>
            <person name="Detter J.C."/>
            <person name="Han C."/>
            <person name="Larimer F."/>
            <person name="Land M."/>
            <person name="Hauser L."/>
            <person name="Markowitz V."/>
            <person name="Cheng J.-F."/>
            <person name="Hugenholtz P."/>
            <person name="Woyke T."/>
            <person name="Wu D."/>
            <person name="Pukall R."/>
            <person name="Klenk H.-P."/>
            <person name="Eisen J.A."/>
        </authorList>
    </citation>
    <scope>NUCLEOTIDE SEQUENCE [LARGE SCALE GENOMIC DNA]</scope>
    <source>
        <strain evidence="3">ATCC 27009 / DSM 446 / BCRC 14685 / JCM 5260 / KCTC 1825 / NBRC 15652 / NCIMB 11725 / NRRL B-14509 / 104-IA</strain>
    </source>
</reference>
<accession>C8WWL8</accession>
<feature type="chain" id="PRO_5002994150" description="Lipoprotein" evidence="1">
    <location>
        <begin position="28"/>
        <end position="193"/>
    </location>
</feature>
<protein>
    <recommendedName>
        <fullName evidence="4">Lipoprotein</fullName>
    </recommendedName>
</protein>
<dbReference type="STRING" id="521098.Aaci_1464"/>
<dbReference type="Proteomes" id="UP000001917">
    <property type="component" value="Chromosome"/>
</dbReference>
<keyword evidence="3" id="KW-1185">Reference proteome</keyword>
<sequence>MVRQKSSIALMAVAFLALCGYMGLAHAFSDRGVAHGASGVRGVGGAAMPTQAAPSDAEIDTIAASLADIPGLYDLAVLPDDRGDGQFVVSAMVEVETASGQPPNPTVAFRDMRADTDAYLSDLYLLKEPIAEAEITFTEGGTIVGTAGLGRSAYEHLAARTAGEDLAGAMEGAHQDDTGVDEACWIELKPLAN</sequence>
<proteinExistence type="predicted"/>
<dbReference type="HOGENOM" id="CLU_1406148_0_0_9"/>
<gene>
    <name evidence="2" type="ordered locus">Aaci_1464</name>
</gene>
<evidence type="ECO:0000256" key="1">
    <source>
        <dbReference type="SAM" id="SignalP"/>
    </source>
</evidence>
<evidence type="ECO:0000313" key="3">
    <source>
        <dbReference type="Proteomes" id="UP000001917"/>
    </source>
</evidence>
<evidence type="ECO:0008006" key="4">
    <source>
        <dbReference type="Google" id="ProtNLM"/>
    </source>
</evidence>
<name>C8WWL8_ALIAD</name>
<feature type="signal peptide" evidence="1">
    <location>
        <begin position="1"/>
        <end position="27"/>
    </location>
</feature>
<keyword evidence="1" id="KW-0732">Signal</keyword>